<proteinExistence type="predicted"/>
<dbReference type="Proteomes" id="UP001430455">
    <property type="component" value="Unassembled WGS sequence"/>
</dbReference>
<dbReference type="EMBL" id="RKLT01000002">
    <property type="protein sequence ID" value="MBX0295122.1"/>
    <property type="molecule type" value="Genomic_DNA"/>
</dbReference>
<evidence type="ECO:0000313" key="1">
    <source>
        <dbReference type="EMBL" id="MBX0295122.1"/>
    </source>
</evidence>
<dbReference type="AlphaFoldDB" id="A0AAW4PCY1"/>
<evidence type="ECO:0008006" key="3">
    <source>
        <dbReference type="Google" id="ProtNLM"/>
    </source>
</evidence>
<accession>A0AAW4PCY1</accession>
<dbReference type="RefSeq" id="WP_220579765.1">
    <property type="nucleotide sequence ID" value="NZ_RKLT01000002.1"/>
</dbReference>
<comment type="caution">
    <text evidence="1">The sequence shown here is derived from an EMBL/GenBank/DDBJ whole genome shotgun (WGS) entry which is preliminary data.</text>
</comment>
<name>A0AAW4PCY1_9EURY</name>
<evidence type="ECO:0000313" key="2">
    <source>
        <dbReference type="Proteomes" id="UP001430455"/>
    </source>
</evidence>
<keyword evidence="2" id="KW-1185">Reference proteome</keyword>
<reference evidence="1 2" key="1">
    <citation type="submission" date="2021-06" db="EMBL/GenBank/DDBJ databases">
        <title>Halomicroarcula sp. a new haloarchaeum isolated from saline soil.</title>
        <authorList>
            <person name="Duran-Viseras A."/>
            <person name="Sanchez-Porro C."/>
            <person name="Ventosa A."/>
        </authorList>
    </citation>
    <scope>NUCLEOTIDE SEQUENCE [LARGE SCALE GENOMIC DNA]</scope>
    <source>
        <strain evidence="1 2">F27</strain>
    </source>
</reference>
<protein>
    <recommendedName>
        <fullName evidence="3">YokE-like PH domain-containing protein</fullName>
    </recommendedName>
</protein>
<sequence length="430" mass="46777">MVSGDADSGKPVDELLAERPLSAYLGGEERLFHVLTNRRVGVERTGETTTQIRPAEDCGAVAGLTDRRILLLVGDPADHDGDFAASLPYADVRDATAATELLTASLRFETVAGATWSFTAREADVDDVETFLTDACEGWGDVTKALDELDEHCRALADALDAADWATFDERRSAADAAIETARAGADDVPIDGVVERTERLETDCYRLVRDRYVRRGEELLSEAERLLGEEAFEASRDRVETARERFQDATDAATAHGVDDRPAQEALSAADTFAATLAARPLESARGIHDEAVSLQDSADRVAALEDALDAYRAVAGLVTAADARFDGDEGTVRGETEAVIDDLVTARLALARERRAAGDWEWQADNEEAAYDLLSAAREDFDRALDLAEQFPPGDALAIERERDALAENFDPLKIRYELAEANAELRE</sequence>
<organism evidence="1 2">
    <name type="scientific">Haloarcula nitratireducens</name>
    <dbReference type="NCBI Taxonomy" id="2487749"/>
    <lineage>
        <taxon>Archaea</taxon>
        <taxon>Methanobacteriati</taxon>
        <taxon>Methanobacteriota</taxon>
        <taxon>Stenosarchaea group</taxon>
        <taxon>Halobacteria</taxon>
        <taxon>Halobacteriales</taxon>
        <taxon>Haloarculaceae</taxon>
        <taxon>Haloarcula</taxon>
    </lineage>
</organism>
<gene>
    <name evidence="1" type="ORF">EGH23_09555</name>
</gene>